<comment type="caution">
    <text evidence="1">The sequence shown here is derived from an EMBL/GenBank/DDBJ whole genome shotgun (WGS) entry which is preliminary data.</text>
</comment>
<keyword evidence="2" id="KW-1185">Reference proteome</keyword>
<evidence type="ECO:0000313" key="2">
    <source>
        <dbReference type="Proteomes" id="UP000322530"/>
    </source>
</evidence>
<sequence>MGRIAGWQIELTYDDVASFHTNDYTRTQYLSFVIIIEGVVSNAD</sequence>
<protein>
    <submittedName>
        <fullName evidence="1">Uncharacterized protein</fullName>
    </submittedName>
</protein>
<accession>A0A5A5THM2</accession>
<gene>
    <name evidence="1" type="ORF">KDI_46450</name>
</gene>
<dbReference type="AlphaFoldDB" id="A0A5A5THM2"/>
<dbReference type="Proteomes" id="UP000322530">
    <property type="component" value="Unassembled WGS sequence"/>
</dbReference>
<name>A0A5A5THM2_9CHLR</name>
<evidence type="ECO:0000313" key="1">
    <source>
        <dbReference type="EMBL" id="GCF11081.1"/>
    </source>
</evidence>
<dbReference type="EMBL" id="BIXY01000093">
    <property type="protein sequence ID" value="GCF11081.1"/>
    <property type="molecule type" value="Genomic_DNA"/>
</dbReference>
<reference evidence="1 2" key="1">
    <citation type="submission" date="2019-01" db="EMBL/GenBank/DDBJ databases">
        <title>Draft genome sequence of Dictyobacter sp. Uno17.</title>
        <authorList>
            <person name="Wang C.M."/>
            <person name="Zheng Y."/>
            <person name="Sakai Y."/>
            <person name="Abe K."/>
            <person name="Yokota A."/>
            <person name="Yabe S."/>
        </authorList>
    </citation>
    <scope>NUCLEOTIDE SEQUENCE [LARGE SCALE GENOMIC DNA]</scope>
    <source>
        <strain evidence="1 2">Uno17</strain>
    </source>
</reference>
<organism evidence="1 2">
    <name type="scientific">Dictyobacter arantiisoli</name>
    <dbReference type="NCBI Taxonomy" id="2014874"/>
    <lineage>
        <taxon>Bacteria</taxon>
        <taxon>Bacillati</taxon>
        <taxon>Chloroflexota</taxon>
        <taxon>Ktedonobacteria</taxon>
        <taxon>Ktedonobacterales</taxon>
        <taxon>Dictyobacteraceae</taxon>
        <taxon>Dictyobacter</taxon>
    </lineage>
</organism>
<proteinExistence type="predicted"/>